<dbReference type="PANTHER" id="PTHR11048:SF5">
    <property type="entry name" value="DECAPRENYL-PHOSPHATE PHOSPHORIBOSYLTRANSFERASE"/>
    <property type="match status" value="1"/>
</dbReference>
<dbReference type="GO" id="GO:0005886">
    <property type="term" value="C:plasma membrane"/>
    <property type="evidence" value="ECO:0007669"/>
    <property type="project" value="TreeGrafter"/>
</dbReference>
<dbReference type="PANTHER" id="PTHR11048">
    <property type="entry name" value="PRENYLTRANSFERASES"/>
    <property type="match status" value="1"/>
</dbReference>
<dbReference type="Proteomes" id="UP000003678">
    <property type="component" value="Unassembled WGS sequence"/>
</dbReference>
<dbReference type="Gene3D" id="3.40.50.1000">
    <property type="entry name" value="HAD superfamily/HAD-like"/>
    <property type="match status" value="1"/>
</dbReference>
<evidence type="ECO:0000313" key="7">
    <source>
        <dbReference type="EMBL" id="EEH12863.1"/>
    </source>
</evidence>
<dbReference type="Pfam" id="PF01040">
    <property type="entry name" value="UbiA"/>
    <property type="match status" value="1"/>
</dbReference>
<dbReference type="Gene3D" id="1.10.357.140">
    <property type="entry name" value="UbiA prenyltransferase"/>
    <property type="match status" value="1"/>
</dbReference>
<keyword evidence="2" id="KW-1003">Cell membrane</keyword>
<feature type="transmembrane region" description="Helical" evidence="6">
    <location>
        <begin position="271"/>
        <end position="290"/>
    </location>
</feature>
<proteinExistence type="predicted"/>
<protein>
    <recommendedName>
        <fullName evidence="9">UbiA prenyltransferase</fullName>
    </recommendedName>
</protein>
<evidence type="ECO:0000256" key="6">
    <source>
        <dbReference type="SAM" id="Phobius"/>
    </source>
</evidence>
<feature type="transmembrane region" description="Helical" evidence="6">
    <location>
        <begin position="346"/>
        <end position="364"/>
    </location>
</feature>
<dbReference type="GO" id="GO:0016765">
    <property type="term" value="F:transferase activity, transferring alkyl or aryl (other than methyl) groups"/>
    <property type="evidence" value="ECO:0007669"/>
    <property type="project" value="InterPro"/>
</dbReference>
<sequence length="482" mass="53547">MLGMDTRGKSGRDVPLAVDLDGTLVSTDLLWESIFILLKKNIFFAFLLPVWLLSGKAHLKHEIARRVTINASVLPYRQDFLDYLRAEHASGRKLVLATASAETYAQAVASELGIFSAVHASTCTTNLSAHRKADALSEHYGARGFDYAGNDRDDIAVFNAARQAIVVAPDPAAARFQKSNGGRLFERNPIAWKTYLKMLRVHQWLKNLLVFVPAFLAHDILEPQVLSATFLAFIAFSASASAIYILNDIIDLPLDRQHVRKRFRPFASGQLSIPFGLAVSAGLLLVAVLICFFLPLPFALAIGIYLITTTAYSLVIKRMLLVDVICLAALYSLRLLGGMAAARIPLSFWLMAFAMFFFLSLALVKRYVELQNSTVTEKDRIAGRGYRPEDIDIVGQSGVASAFTAVLVLALYINSEAVRTLYTYPWLIWPLVPIVLYINVRVWILAHRGEMDDDPVMFIAFDWRSQVMIALGAVLLFVAGMR</sequence>
<evidence type="ECO:0000256" key="5">
    <source>
        <dbReference type="ARBA" id="ARBA00023136"/>
    </source>
</evidence>
<dbReference type="AlphaFoldDB" id="C0GAJ5"/>
<feature type="transmembrane region" description="Helical" evidence="6">
    <location>
        <begin position="34"/>
        <end position="53"/>
    </location>
</feature>
<feature type="transmembrane region" description="Helical" evidence="6">
    <location>
        <begin position="456"/>
        <end position="479"/>
    </location>
</feature>
<dbReference type="NCBIfam" id="NF006088">
    <property type="entry name" value="PRK08238.1"/>
    <property type="match status" value="1"/>
</dbReference>
<comment type="subcellular location">
    <subcellularLocation>
        <location evidence="1">Membrane</location>
        <topology evidence="1">Multi-pass membrane protein</topology>
    </subcellularLocation>
</comment>
<evidence type="ECO:0000256" key="4">
    <source>
        <dbReference type="ARBA" id="ARBA00022989"/>
    </source>
</evidence>
<feature type="transmembrane region" description="Helical" evidence="6">
    <location>
        <begin position="204"/>
        <end position="221"/>
    </location>
</feature>
<dbReference type="InterPro" id="IPR039653">
    <property type="entry name" value="Prenyltransferase"/>
</dbReference>
<evidence type="ECO:0008006" key="9">
    <source>
        <dbReference type="Google" id="ProtNLM"/>
    </source>
</evidence>
<dbReference type="GO" id="GO:0009247">
    <property type="term" value="P:glycolipid biosynthetic process"/>
    <property type="evidence" value="ECO:0007669"/>
    <property type="project" value="TreeGrafter"/>
</dbReference>
<dbReference type="SUPFAM" id="SSF56784">
    <property type="entry name" value="HAD-like"/>
    <property type="match status" value="1"/>
</dbReference>
<feature type="transmembrane region" description="Helical" evidence="6">
    <location>
        <begin position="227"/>
        <end position="250"/>
    </location>
</feature>
<dbReference type="CDD" id="cd13963">
    <property type="entry name" value="PT_UbiA_2"/>
    <property type="match status" value="1"/>
</dbReference>
<feature type="transmembrane region" description="Helical" evidence="6">
    <location>
        <begin position="393"/>
        <end position="414"/>
    </location>
</feature>
<evidence type="ECO:0000256" key="1">
    <source>
        <dbReference type="ARBA" id="ARBA00004141"/>
    </source>
</evidence>
<comment type="caution">
    <text evidence="7">The sequence shown here is derived from an EMBL/GenBank/DDBJ whole genome shotgun (WGS) entry which is preliminary data.</text>
</comment>
<keyword evidence="5 6" id="KW-0472">Membrane</keyword>
<dbReference type="InterPro" id="IPR044878">
    <property type="entry name" value="UbiA_sf"/>
</dbReference>
<dbReference type="InterPro" id="IPR000537">
    <property type="entry name" value="UbiA_prenyltransferase"/>
</dbReference>
<dbReference type="InterPro" id="IPR023214">
    <property type="entry name" value="HAD_sf"/>
</dbReference>
<organism evidence="7 8">
    <name type="scientific">Brucella ceti str. Cudo</name>
    <dbReference type="NCBI Taxonomy" id="595497"/>
    <lineage>
        <taxon>Bacteria</taxon>
        <taxon>Pseudomonadati</taxon>
        <taxon>Pseudomonadota</taxon>
        <taxon>Alphaproteobacteria</taxon>
        <taxon>Hyphomicrobiales</taxon>
        <taxon>Brucellaceae</taxon>
        <taxon>Brucella/Ochrobactrum group</taxon>
        <taxon>Brucella</taxon>
    </lineage>
</organism>
<keyword evidence="4 6" id="KW-1133">Transmembrane helix</keyword>
<reference evidence="7 8" key="1">
    <citation type="submission" date="2009-03" db="EMBL/GenBank/DDBJ databases">
        <authorList>
            <person name="Setubal J.C."/>
            <person name="Boyle S."/>
            <person name="Crasta O.R."/>
            <person name="Gillespie J.J."/>
            <person name="Kenyon R.W."/>
            <person name="Lu J."/>
            <person name="Mane S."/>
            <person name="Nagrani S."/>
            <person name="Shallom J.M."/>
            <person name="Shallom S."/>
            <person name="Shukla M."/>
            <person name="Snyder E.E."/>
            <person name="Sobral B.W."/>
            <person name="Wattam A.R."/>
            <person name="Will R."/>
            <person name="Williams K."/>
            <person name="Yoo H."/>
            <person name="Bruce D.H."/>
            <person name="Detter C."/>
            <person name="Munk C."/>
            <person name="Brettin T.S."/>
            <person name="Ficht T."/>
        </authorList>
    </citation>
    <scope>NUCLEOTIDE SEQUENCE [LARGE SCALE GENOMIC DNA]</scope>
    <source>
        <strain evidence="7 8">Cudo</strain>
    </source>
</reference>
<dbReference type="EMBL" id="ACJD01000007">
    <property type="protein sequence ID" value="EEH12863.1"/>
    <property type="molecule type" value="Genomic_DNA"/>
</dbReference>
<evidence type="ECO:0000256" key="3">
    <source>
        <dbReference type="ARBA" id="ARBA00022692"/>
    </source>
</evidence>
<keyword evidence="3 6" id="KW-0812">Transmembrane</keyword>
<name>C0GAJ5_9HYPH</name>
<dbReference type="InterPro" id="IPR036412">
    <property type="entry name" value="HAD-like_sf"/>
</dbReference>
<feature type="transmembrane region" description="Helical" evidence="6">
    <location>
        <begin position="426"/>
        <end position="444"/>
    </location>
</feature>
<gene>
    <name evidence="7" type="ORF">BCETI_7000309</name>
</gene>
<accession>C0GAJ5</accession>
<feature type="transmembrane region" description="Helical" evidence="6">
    <location>
        <begin position="296"/>
        <end position="315"/>
    </location>
</feature>
<evidence type="ECO:0000313" key="8">
    <source>
        <dbReference type="Proteomes" id="UP000003678"/>
    </source>
</evidence>
<evidence type="ECO:0000256" key="2">
    <source>
        <dbReference type="ARBA" id="ARBA00022475"/>
    </source>
</evidence>